<dbReference type="Proteomes" id="UP000663874">
    <property type="component" value="Unassembled WGS sequence"/>
</dbReference>
<evidence type="ECO:0000313" key="1">
    <source>
        <dbReference type="EMBL" id="CAF0824675.1"/>
    </source>
</evidence>
<comment type="caution">
    <text evidence="2">The sequence shown here is derived from an EMBL/GenBank/DDBJ whole genome shotgun (WGS) entry which is preliminary data.</text>
</comment>
<dbReference type="SUPFAM" id="SSF51905">
    <property type="entry name" value="FAD/NAD(P)-binding domain"/>
    <property type="match status" value="1"/>
</dbReference>
<protein>
    <submittedName>
        <fullName evidence="2">Uncharacterized protein</fullName>
    </submittedName>
</protein>
<name>A0A819QT33_9BILA</name>
<proteinExistence type="predicted"/>
<dbReference type="AlphaFoldDB" id="A0A819QT33"/>
<evidence type="ECO:0000313" key="2">
    <source>
        <dbReference type="EMBL" id="CAF4036006.1"/>
    </source>
</evidence>
<dbReference type="EMBL" id="CAJNOU010000036">
    <property type="protein sequence ID" value="CAF0824675.1"/>
    <property type="molecule type" value="Genomic_DNA"/>
</dbReference>
<gene>
    <name evidence="2" type="ORF">FNK824_LOCUS27908</name>
    <name evidence="1" type="ORF">SEV965_LOCUS1801</name>
</gene>
<dbReference type="EMBL" id="CAJOBE010007436">
    <property type="protein sequence ID" value="CAF4036006.1"/>
    <property type="molecule type" value="Genomic_DNA"/>
</dbReference>
<dbReference type="Gene3D" id="3.50.50.60">
    <property type="entry name" value="FAD/NAD(P)-binding domain"/>
    <property type="match status" value="1"/>
</dbReference>
<organism evidence="2 3">
    <name type="scientific">Rotaria sordida</name>
    <dbReference type="NCBI Taxonomy" id="392033"/>
    <lineage>
        <taxon>Eukaryota</taxon>
        <taxon>Metazoa</taxon>
        <taxon>Spiralia</taxon>
        <taxon>Gnathifera</taxon>
        <taxon>Rotifera</taxon>
        <taxon>Eurotatoria</taxon>
        <taxon>Bdelloidea</taxon>
        <taxon>Philodinida</taxon>
        <taxon>Philodinidae</taxon>
        <taxon>Rotaria</taxon>
    </lineage>
</organism>
<dbReference type="InterPro" id="IPR036188">
    <property type="entry name" value="FAD/NAD-bd_sf"/>
</dbReference>
<reference evidence="2" key="1">
    <citation type="submission" date="2021-02" db="EMBL/GenBank/DDBJ databases">
        <authorList>
            <person name="Nowell W R."/>
        </authorList>
    </citation>
    <scope>NUCLEOTIDE SEQUENCE</scope>
</reference>
<evidence type="ECO:0000313" key="3">
    <source>
        <dbReference type="Proteomes" id="UP000663874"/>
    </source>
</evidence>
<accession>A0A819QT33</accession>
<sequence>MGGSIGGIVTAAYLTKYFKRITIIESDDVLSDTFMKSTPNQLLDYRCRLGGPTSLGRSGVSQMYHLHVLESEGHKILQELFPQLKDKLLNEYDVREYSFETDCRFMVNGFLLNQDLTEDFPLLGIDRFTLETAMRKELCLQYGNQIEWKCNSRAVQLIVDQSLNIIKGIKYRQKHHVDSSSIDLYGDFIIDCTGRNTSSVKWLKESFNLIVPTMQIHFGLGYVTFIGERFKTGDPSLDSKQIVACSFNSPDNNTGFATTPIREIKTMDENSLGTLSTLLVQCVNYEYPPNDSYENLLEWIKEKLGPECYSVFKSTKVCSPLVSYRRAIDDRKYVEQLGKKWPQNYVLLGDAMCTFNPGYAQGMTHACRQARELGKIFQENCHKLKDISHIFNRRASAISEECWLLSTTNDWKTPTLKIVETDKNGEIKIYQRGDDSAPTKSLQPQESLMLQFMQWYTHWFSLCASKSPQLSTDFYRVMTQHSSPSILMKPTTLLTVFYTAFINYFNLSKK</sequence>
<dbReference type="Proteomes" id="UP000663889">
    <property type="component" value="Unassembled WGS sequence"/>
</dbReference>